<dbReference type="Proteomes" id="UP000069771">
    <property type="component" value="Chromosome"/>
</dbReference>
<dbReference type="KEGG" id="fro:AALO17_01440"/>
<protein>
    <submittedName>
        <fullName evidence="2">Uncharacterized protein</fullName>
    </submittedName>
</protein>
<organism evidence="2 3">
    <name type="scientific">Faecalibaculum rodentium</name>
    <dbReference type="NCBI Taxonomy" id="1702221"/>
    <lineage>
        <taxon>Bacteria</taxon>
        <taxon>Bacillati</taxon>
        <taxon>Bacillota</taxon>
        <taxon>Erysipelotrichia</taxon>
        <taxon>Erysipelotrichales</taxon>
        <taxon>Erysipelotrichaceae</taxon>
        <taxon>Faecalibaculum</taxon>
    </lineage>
</organism>
<evidence type="ECO:0000256" key="1">
    <source>
        <dbReference type="SAM" id="MobiDB-lite"/>
    </source>
</evidence>
<evidence type="ECO:0000313" key="3">
    <source>
        <dbReference type="Proteomes" id="UP000069771"/>
    </source>
</evidence>
<reference evidence="2 3" key="1">
    <citation type="journal article" date="2016" name="Gut Pathog.">
        <title>Whole genome sequencing of "Faecalibaculum rodentium" ALO17, isolated from C57BL/6J laboratory mouse feces.</title>
        <authorList>
            <person name="Lim S."/>
            <person name="Chang D.H."/>
            <person name="Ahn S."/>
            <person name="Kim B.C."/>
        </authorList>
    </citation>
    <scope>NUCLEOTIDE SEQUENCE [LARGE SCALE GENOMIC DNA]</scope>
    <source>
        <strain evidence="2 3">Alo17</strain>
    </source>
</reference>
<dbReference type="AlphaFoldDB" id="A0A140DRK1"/>
<evidence type="ECO:0000313" key="2">
    <source>
        <dbReference type="EMBL" id="AMK53278.1"/>
    </source>
</evidence>
<sequence>MAATGSERENKADPPPSKAGSTRFNKNNIFEEPDIPEVPEEPR</sequence>
<accession>A0A140DRK1</accession>
<feature type="region of interest" description="Disordered" evidence="1">
    <location>
        <begin position="1"/>
        <end position="43"/>
    </location>
</feature>
<name>A0A140DRK1_9FIRM</name>
<feature type="compositionally biased region" description="Acidic residues" evidence="1">
    <location>
        <begin position="31"/>
        <end position="43"/>
    </location>
</feature>
<feature type="compositionally biased region" description="Basic and acidic residues" evidence="1">
    <location>
        <begin position="1"/>
        <end position="12"/>
    </location>
</feature>
<gene>
    <name evidence="2" type="ORF">AALO17_01440</name>
</gene>
<dbReference type="EMBL" id="CP011391">
    <property type="protein sequence ID" value="AMK53278.1"/>
    <property type="molecule type" value="Genomic_DNA"/>
</dbReference>
<keyword evidence="3" id="KW-1185">Reference proteome</keyword>
<feature type="compositionally biased region" description="Polar residues" evidence="1">
    <location>
        <begin position="19"/>
        <end position="28"/>
    </location>
</feature>
<proteinExistence type="predicted"/>